<organism evidence="7 8">
    <name type="scientific">Oldenlandia corymbosa var. corymbosa</name>
    <dbReference type="NCBI Taxonomy" id="529605"/>
    <lineage>
        <taxon>Eukaryota</taxon>
        <taxon>Viridiplantae</taxon>
        <taxon>Streptophyta</taxon>
        <taxon>Embryophyta</taxon>
        <taxon>Tracheophyta</taxon>
        <taxon>Spermatophyta</taxon>
        <taxon>Magnoliopsida</taxon>
        <taxon>eudicotyledons</taxon>
        <taxon>Gunneridae</taxon>
        <taxon>Pentapetalae</taxon>
        <taxon>asterids</taxon>
        <taxon>lamiids</taxon>
        <taxon>Gentianales</taxon>
        <taxon>Rubiaceae</taxon>
        <taxon>Rubioideae</taxon>
        <taxon>Spermacoceae</taxon>
        <taxon>Hedyotis-Oldenlandia complex</taxon>
        <taxon>Oldenlandia</taxon>
    </lineage>
</organism>
<evidence type="ECO:0000256" key="5">
    <source>
        <dbReference type="ARBA" id="ARBA00023034"/>
    </source>
</evidence>
<keyword evidence="4" id="KW-0735">Signal-anchor</keyword>
<dbReference type="GO" id="GO:0009969">
    <property type="term" value="P:xyloglucan biosynthetic process"/>
    <property type="evidence" value="ECO:0007669"/>
    <property type="project" value="TreeGrafter"/>
</dbReference>
<reference evidence="7" key="1">
    <citation type="submission" date="2023-03" db="EMBL/GenBank/DDBJ databases">
        <authorList>
            <person name="Julca I."/>
        </authorList>
    </citation>
    <scope>NUCLEOTIDE SEQUENCE</scope>
</reference>
<dbReference type="PANTHER" id="PTHR11062:SF219">
    <property type="entry name" value="XYLOGLUCAN GALACTOSYLTRANSFERASE XLT2-LIKE"/>
    <property type="match status" value="1"/>
</dbReference>
<evidence type="ECO:0000256" key="2">
    <source>
        <dbReference type="ARBA" id="ARBA00010271"/>
    </source>
</evidence>
<evidence type="ECO:0000256" key="1">
    <source>
        <dbReference type="ARBA" id="ARBA00004323"/>
    </source>
</evidence>
<dbReference type="PANTHER" id="PTHR11062">
    <property type="entry name" value="EXOSTOSIN HEPARAN SULFATE GLYCOSYLTRANSFERASE -RELATED"/>
    <property type="match status" value="1"/>
</dbReference>
<dbReference type="Proteomes" id="UP001161247">
    <property type="component" value="Chromosome 6"/>
</dbReference>
<gene>
    <name evidence="7" type="ORF">OLC1_LOCUS18774</name>
</gene>
<dbReference type="AlphaFoldDB" id="A0AAV1DTW8"/>
<proteinExistence type="inferred from homology"/>
<evidence type="ECO:0000313" key="7">
    <source>
        <dbReference type="EMBL" id="CAI9111341.1"/>
    </source>
</evidence>
<dbReference type="Pfam" id="PF03016">
    <property type="entry name" value="Exostosin_GT47"/>
    <property type="match status" value="1"/>
</dbReference>
<evidence type="ECO:0000259" key="6">
    <source>
        <dbReference type="Pfam" id="PF03016"/>
    </source>
</evidence>
<name>A0AAV1DTW8_OLDCO</name>
<evidence type="ECO:0000313" key="8">
    <source>
        <dbReference type="Proteomes" id="UP001161247"/>
    </source>
</evidence>
<dbReference type="GO" id="GO:0008378">
    <property type="term" value="F:galactosyltransferase activity"/>
    <property type="evidence" value="ECO:0007669"/>
    <property type="project" value="TreeGrafter"/>
</dbReference>
<comment type="subcellular location">
    <subcellularLocation>
        <location evidence="1">Golgi apparatus membrane</location>
        <topology evidence="1">Single-pass type II membrane protein</topology>
    </subcellularLocation>
</comment>
<keyword evidence="4" id="KW-0812">Transmembrane</keyword>
<accession>A0AAV1DTW8</accession>
<feature type="domain" description="Exostosin GT47" evidence="6">
    <location>
        <begin position="68"/>
        <end position="407"/>
    </location>
</feature>
<keyword evidence="5" id="KW-0333">Golgi apparatus</keyword>
<keyword evidence="3" id="KW-0328">Glycosyltransferase</keyword>
<sequence length="466" mass="54382">MKTLHPFVSKFSTAKRHFIDKPKNRRLLLFLTLLLPILILLILTTAPKHYQSYRRLQQRGNHLSQQHCKYGTVYVYDVPSIFNKKIVESCQELDPWNSRCNAFINDGFGPQATGLDGIVPPELTTAWYWTDIFAGEVMYHSRILRYKCRTKDPKSATAFYIPFYAGLAIAKYLYGNHTAVERDSQCQSLLRWVMKQPTWRRSNGADHFIMLGRTSWDFRREAGENWGSSFLLMPQMRRVSRLAIEGNLWDRMDFGVPYPTGFHPKSQTEVEKWLKFVRTRNRSNLFTFVGGKRELIKNDFRALLLDYCQRESDSCKLVDCTNSKTPCNEGTPAILEAFLDSNFCLQPRGDSYTRKSTFDCMLAGSIPVFFWKKSIYGHYDWFFKDDPERFSVFIDEKAVRNGTSIRKILEGYGVEEIQMMRERVTNLIPRLLYTLPVDGEENIRDAFDIAVEGVMLRIRDRSINQE</sequence>
<dbReference type="GO" id="GO:0000139">
    <property type="term" value="C:Golgi membrane"/>
    <property type="evidence" value="ECO:0007669"/>
    <property type="project" value="UniProtKB-SubCell"/>
</dbReference>
<comment type="similarity">
    <text evidence="2">Belongs to the glycosyltransferase 47 family.</text>
</comment>
<dbReference type="InterPro" id="IPR040911">
    <property type="entry name" value="Exostosin_GT47"/>
</dbReference>
<evidence type="ECO:0000256" key="4">
    <source>
        <dbReference type="ARBA" id="ARBA00022968"/>
    </source>
</evidence>
<keyword evidence="8" id="KW-1185">Reference proteome</keyword>
<evidence type="ECO:0000256" key="3">
    <source>
        <dbReference type="ARBA" id="ARBA00022676"/>
    </source>
</evidence>
<dbReference type="InterPro" id="IPR004263">
    <property type="entry name" value="Exostosin"/>
</dbReference>
<dbReference type="EMBL" id="OX459123">
    <property type="protein sequence ID" value="CAI9111341.1"/>
    <property type="molecule type" value="Genomic_DNA"/>
</dbReference>
<keyword evidence="3" id="KW-0808">Transferase</keyword>
<protein>
    <submittedName>
        <fullName evidence="7">OLC1v1011550C1</fullName>
    </submittedName>
</protein>